<dbReference type="SUPFAM" id="SSF56925">
    <property type="entry name" value="OMPA-like"/>
    <property type="match status" value="1"/>
</dbReference>
<organism evidence="1 2">
    <name type="scientific">Deferribacter autotrophicus</name>
    <dbReference type="NCBI Taxonomy" id="500465"/>
    <lineage>
        <taxon>Bacteria</taxon>
        <taxon>Pseudomonadati</taxon>
        <taxon>Deferribacterota</taxon>
        <taxon>Deferribacteres</taxon>
        <taxon>Deferribacterales</taxon>
        <taxon>Deferribacteraceae</taxon>
        <taxon>Deferribacter</taxon>
    </lineage>
</organism>
<reference evidence="1 2" key="1">
    <citation type="submission" date="2019-06" db="EMBL/GenBank/DDBJ databases">
        <title>Genomic insights into carbon and energy metabolism of Deferribacter autotrophicus revealed new metabolic traits in the phylum Deferribacteres.</title>
        <authorList>
            <person name="Slobodkin A.I."/>
            <person name="Slobodkina G.B."/>
            <person name="Allioux M."/>
            <person name="Alain K."/>
            <person name="Jebbar M."/>
            <person name="Shadrin V."/>
            <person name="Kublanov I.V."/>
            <person name="Toshchakov S.V."/>
            <person name="Bonch-Osmolovskaya E.A."/>
        </authorList>
    </citation>
    <scope>NUCLEOTIDE SEQUENCE [LARGE SCALE GENOMIC DNA]</scope>
    <source>
        <strain evidence="1 2">SL50</strain>
    </source>
</reference>
<dbReference type="AlphaFoldDB" id="A0A5A8F4N1"/>
<dbReference type="EMBL" id="VFJB01000004">
    <property type="protein sequence ID" value="KAA0258551.1"/>
    <property type="molecule type" value="Genomic_DNA"/>
</dbReference>
<dbReference type="Proteomes" id="UP000322876">
    <property type="component" value="Unassembled WGS sequence"/>
</dbReference>
<evidence type="ECO:0008006" key="3">
    <source>
        <dbReference type="Google" id="ProtNLM"/>
    </source>
</evidence>
<evidence type="ECO:0000313" key="2">
    <source>
        <dbReference type="Proteomes" id="UP000322876"/>
    </source>
</evidence>
<accession>A0A5A8F4N1</accession>
<name>A0A5A8F4N1_9BACT</name>
<dbReference type="InterPro" id="IPR011250">
    <property type="entry name" value="OMP/PagP_B-barrel"/>
</dbReference>
<dbReference type="RefSeq" id="WP_149266106.1">
    <property type="nucleotide sequence ID" value="NZ_VFJB01000004.1"/>
</dbReference>
<protein>
    <recommendedName>
        <fullName evidence="3">Outer membrane protein beta-barrel domain-containing protein</fullName>
    </recommendedName>
</protein>
<comment type="caution">
    <text evidence="1">The sequence shown here is derived from an EMBL/GenBank/DDBJ whole genome shotgun (WGS) entry which is preliminary data.</text>
</comment>
<dbReference type="OrthoDB" id="5394858at2"/>
<keyword evidence="2" id="KW-1185">Reference proteome</keyword>
<evidence type="ECO:0000313" key="1">
    <source>
        <dbReference type="EMBL" id="KAA0258551.1"/>
    </source>
</evidence>
<proteinExistence type="predicted"/>
<sequence length="240" mass="26733">MKKFYILFFILLFSVVGFAKDLEFSQEILQSEFEDLSKEIGVALQFNPMSPAEPLGITGFDVAAELVVTDINEGKKYWKAIFNDQDPYSYISVPRLHIQKGLPFGIDVGGMYTYVPGTNIRLWGVELKYAILKGNVAMPAVAIRGAFSKLEGVDELDVNTQSLDLLVSKGFLMFTPYAGVTALRIHTKEHSDLVDLDDVRKTVFRALAGLQFSPFPFFVINAEASIGVVNQYGIKLGLRF</sequence>
<gene>
    <name evidence="1" type="ORF">FHQ18_05175</name>
</gene>